<keyword evidence="2" id="KW-1185">Reference proteome</keyword>
<accession>A0A195BKK1</accession>
<protein>
    <submittedName>
        <fullName evidence="1">Uncharacterized protein</fullName>
    </submittedName>
</protein>
<dbReference type="AlphaFoldDB" id="A0A195BKK1"/>
<evidence type="ECO:0000313" key="2">
    <source>
        <dbReference type="Proteomes" id="UP000078540"/>
    </source>
</evidence>
<sequence length="74" mass="8098">MVLQCLQVELRCSILSILSTFGGVLCRDAPIKATQSLSIPTHSFHLHPALEVGIARQENKVVDVSEAVERKSRA</sequence>
<dbReference type="Proteomes" id="UP000078540">
    <property type="component" value="Unassembled WGS sequence"/>
</dbReference>
<proteinExistence type="predicted"/>
<organism evidence="1 2">
    <name type="scientific">Atta colombica</name>
    <dbReference type="NCBI Taxonomy" id="520822"/>
    <lineage>
        <taxon>Eukaryota</taxon>
        <taxon>Metazoa</taxon>
        <taxon>Ecdysozoa</taxon>
        <taxon>Arthropoda</taxon>
        <taxon>Hexapoda</taxon>
        <taxon>Insecta</taxon>
        <taxon>Pterygota</taxon>
        <taxon>Neoptera</taxon>
        <taxon>Endopterygota</taxon>
        <taxon>Hymenoptera</taxon>
        <taxon>Apocrita</taxon>
        <taxon>Aculeata</taxon>
        <taxon>Formicoidea</taxon>
        <taxon>Formicidae</taxon>
        <taxon>Myrmicinae</taxon>
        <taxon>Atta</taxon>
    </lineage>
</organism>
<gene>
    <name evidence="1" type="ORF">ALC53_05006</name>
</gene>
<evidence type="ECO:0000313" key="1">
    <source>
        <dbReference type="EMBL" id="KYM85217.1"/>
    </source>
</evidence>
<reference evidence="1 2" key="1">
    <citation type="submission" date="2015-09" db="EMBL/GenBank/DDBJ databases">
        <title>Atta colombica WGS genome.</title>
        <authorList>
            <person name="Nygaard S."/>
            <person name="Hu H."/>
            <person name="Boomsma J."/>
            <person name="Zhang G."/>
        </authorList>
    </citation>
    <scope>NUCLEOTIDE SEQUENCE [LARGE SCALE GENOMIC DNA]</scope>
    <source>
        <strain evidence="1">Treedump-2</strain>
        <tissue evidence="1">Whole body</tissue>
    </source>
</reference>
<dbReference type="EMBL" id="KQ976455">
    <property type="protein sequence ID" value="KYM85217.1"/>
    <property type="molecule type" value="Genomic_DNA"/>
</dbReference>
<name>A0A195BKK1_9HYME</name>